<dbReference type="Proteomes" id="UP000282269">
    <property type="component" value="Chromosome"/>
</dbReference>
<evidence type="ECO:0000259" key="2">
    <source>
        <dbReference type="Pfam" id="PF12850"/>
    </source>
</evidence>
<evidence type="ECO:0000313" key="9">
    <source>
        <dbReference type="EMBL" id="AZF75128.1"/>
    </source>
</evidence>
<dbReference type="EMBL" id="CP033238">
    <property type="protein sequence ID" value="AZF75128.1"/>
    <property type="molecule type" value="Genomic_DNA"/>
</dbReference>
<evidence type="ECO:0000313" key="11">
    <source>
        <dbReference type="EMBL" id="AZF80344.1"/>
    </source>
</evidence>
<protein>
    <submittedName>
        <fullName evidence="4">Metallophosphoesterase</fullName>
    </submittedName>
</protein>
<dbReference type="InterPro" id="IPR024654">
    <property type="entry name" value="Calcineurin-like_PHP_lpxH"/>
</dbReference>
<dbReference type="EMBL" id="CP033241">
    <property type="protein sequence ID" value="AZF82953.1"/>
    <property type="molecule type" value="Genomic_DNA"/>
</dbReference>
<evidence type="ECO:0000313" key="26">
    <source>
        <dbReference type="Proteomes" id="UP000594632"/>
    </source>
</evidence>
<dbReference type="Proteomes" id="UP000594632">
    <property type="component" value="Chromosome"/>
</dbReference>
<evidence type="ECO:0000313" key="16">
    <source>
        <dbReference type="Proteomes" id="UP000033085"/>
    </source>
</evidence>
<dbReference type="InterPro" id="IPR000979">
    <property type="entry name" value="Phosphodiesterase_MJ0936/Vps29"/>
</dbReference>
<evidence type="ECO:0000313" key="12">
    <source>
        <dbReference type="EMBL" id="AZF82953.1"/>
    </source>
</evidence>
<dbReference type="EMBL" id="CP033235">
    <property type="protein sequence ID" value="AZF67268.1"/>
    <property type="molecule type" value="Genomic_DNA"/>
</dbReference>
<evidence type="ECO:0000313" key="24">
    <source>
        <dbReference type="Proteomes" id="UP000278715"/>
    </source>
</evidence>
<reference evidence="19 20" key="4">
    <citation type="journal article" date="2018" name="Proc. Natl. Acad. Sci. U.S.A.">
        <title>Nonmutational mechanism of inheritance in the Archaeon Sulfolobus solfataricus.</title>
        <authorList>
            <person name="Payne S."/>
            <person name="McCarthy S."/>
            <person name="Johnson T."/>
            <person name="North E."/>
            <person name="Blum P."/>
        </authorList>
    </citation>
    <scope>NUCLEOTIDE SEQUENCE [LARGE SCALE GENOMIC DNA]</scope>
    <source>
        <strain evidence="7 19">SARC-H</strain>
        <strain evidence="8 23">SARC-I</strain>
        <strain evidence="10 24">SARC-N</strain>
        <strain evidence="11 25">SARC-O</strain>
        <strain evidence="12 20">SUL120</strain>
        <strain evidence="6 21">SULG</strain>
        <strain evidence="9 22">SULM</strain>
    </source>
</reference>
<dbReference type="EMBL" id="CP050869">
    <property type="protein sequence ID" value="QPG49764.1"/>
    <property type="molecule type" value="Genomic_DNA"/>
</dbReference>
<dbReference type="EMBL" id="LT549890">
    <property type="protein sequence ID" value="SAI86208.1"/>
    <property type="molecule type" value="Genomic_DNA"/>
</dbReference>
<dbReference type="Proteomes" id="UP000275843">
    <property type="component" value="Chromosome"/>
</dbReference>
<dbReference type="Proteomes" id="UP000273443">
    <property type="component" value="Chromosome"/>
</dbReference>
<evidence type="ECO:0000313" key="8">
    <source>
        <dbReference type="EMBL" id="AZF72508.1"/>
    </source>
</evidence>
<evidence type="ECO:0000313" key="19">
    <source>
        <dbReference type="Proteomes" id="UP000267993"/>
    </source>
</evidence>
<keyword evidence="1" id="KW-1133">Transmembrane helix</keyword>
<gene>
    <name evidence="13" type="ORF">HFC64_07980</name>
    <name evidence="14" type="ORF">SSOP1_2654</name>
    <name evidence="5" type="ORF">SULA_0330</name>
    <name evidence="3" type="ORF">SULB_0332</name>
    <name evidence="4" type="ORF">SULC_0330</name>
    <name evidence="6" type="ORF">SULG_01685</name>
    <name evidence="7" type="ORF">SULH_01685</name>
    <name evidence="8" type="ORF">SULI_01685</name>
    <name evidence="9" type="ORF">SULM_01685</name>
    <name evidence="10" type="ORF">SULN_01685</name>
    <name evidence="11" type="ORF">SULO_01695</name>
    <name evidence="12" type="ORF">SULZ_01700</name>
</gene>
<dbReference type="InterPro" id="IPR029052">
    <property type="entry name" value="Metallo-depent_PP-like"/>
</dbReference>
<evidence type="ECO:0000313" key="17">
    <source>
        <dbReference type="Proteomes" id="UP000033106"/>
    </source>
</evidence>
<dbReference type="SUPFAM" id="SSF56300">
    <property type="entry name" value="Metallo-dependent phosphatases"/>
    <property type="match status" value="1"/>
</dbReference>
<dbReference type="KEGG" id="ssof:SULC_0330"/>
<evidence type="ECO:0000313" key="10">
    <source>
        <dbReference type="EMBL" id="AZF77736.1"/>
    </source>
</evidence>
<dbReference type="EMBL" id="CP011056">
    <property type="protein sequence ID" value="AKA75456.1"/>
    <property type="molecule type" value="Genomic_DNA"/>
</dbReference>
<evidence type="ECO:0000313" key="5">
    <source>
        <dbReference type="EMBL" id="AKA78149.1"/>
    </source>
</evidence>
<evidence type="ECO:0000313" key="18">
    <source>
        <dbReference type="Proteomes" id="UP000076770"/>
    </source>
</evidence>
<dbReference type="PANTHER" id="PTHR11124">
    <property type="entry name" value="VACUOLAR SORTING PROTEIN VPS29"/>
    <property type="match status" value="1"/>
</dbReference>
<reference evidence="14" key="2">
    <citation type="submission" date="2016-04" db="EMBL/GenBank/DDBJ databases">
        <authorList>
            <person name="Evans L.H."/>
            <person name="Alamgir A."/>
            <person name="Owens N."/>
            <person name="Weber N.D."/>
            <person name="Virtaneva K."/>
            <person name="Barbian K."/>
            <person name="Babar A."/>
            <person name="Rosenke K."/>
        </authorList>
    </citation>
    <scope>NUCLEOTIDE SEQUENCE</scope>
    <source>
        <strain evidence="14">P1</strain>
    </source>
</reference>
<evidence type="ECO:0000256" key="1">
    <source>
        <dbReference type="SAM" id="Phobius"/>
    </source>
</evidence>
<keyword evidence="1" id="KW-0812">Transmembrane</keyword>
<dbReference type="EMBL" id="CP011055">
    <property type="protein sequence ID" value="AKA72757.1"/>
    <property type="molecule type" value="Genomic_DNA"/>
</dbReference>
<keyword evidence="1" id="KW-0472">Membrane</keyword>
<dbReference type="Proteomes" id="UP000278715">
    <property type="component" value="Chromosome"/>
</dbReference>
<evidence type="ECO:0000313" key="3">
    <source>
        <dbReference type="EMBL" id="AKA72757.1"/>
    </source>
</evidence>
<dbReference type="EMBL" id="CP033240">
    <property type="protein sequence ID" value="AZF80344.1"/>
    <property type="molecule type" value="Genomic_DNA"/>
</dbReference>
<sequence>MREISIEWDGKILILSDIHYPYCNTEEINKIMLSEKPSLTVLLGDIVVSKSEDYRNFINSLKIRKNIIYVRGDEDKFRGDFDLVKIKNNGRRFILLHGHQYFNESDEYSIAKILKKINDNIPPFLFCIFFRIMLMNFNATIILGHSHALRYFKSINCVNAGTLSNVENLYNDRGYVVIEKGNVKLVQSKT</sequence>
<dbReference type="Pfam" id="PF12850">
    <property type="entry name" value="Metallophos_2"/>
    <property type="match status" value="1"/>
</dbReference>
<dbReference type="KEGG" id="ssoa:SULA_0330"/>
<evidence type="ECO:0000313" key="7">
    <source>
        <dbReference type="EMBL" id="AZF69888.1"/>
    </source>
</evidence>
<dbReference type="Proteomes" id="UP000033057">
    <property type="component" value="Chromosome"/>
</dbReference>
<evidence type="ECO:0000313" key="20">
    <source>
        <dbReference type="Proteomes" id="UP000269431"/>
    </source>
</evidence>
<dbReference type="EMBL" id="CP033239">
    <property type="protein sequence ID" value="AZF77736.1"/>
    <property type="molecule type" value="Genomic_DNA"/>
</dbReference>
<evidence type="ECO:0000313" key="21">
    <source>
        <dbReference type="Proteomes" id="UP000273194"/>
    </source>
</evidence>
<dbReference type="Proteomes" id="UP000273194">
    <property type="component" value="Chromosome"/>
</dbReference>
<dbReference type="GeneID" id="44128255"/>
<dbReference type="OrthoDB" id="43845at2157"/>
<evidence type="ECO:0000313" key="13">
    <source>
        <dbReference type="EMBL" id="QPG49764.1"/>
    </source>
</evidence>
<dbReference type="Proteomes" id="UP000033085">
    <property type="component" value="Chromosome"/>
</dbReference>
<dbReference type="EMBL" id="CP033237">
    <property type="protein sequence ID" value="AZF72508.1"/>
    <property type="molecule type" value="Genomic_DNA"/>
</dbReference>
<reference evidence="15 16" key="1">
    <citation type="journal article" date="2015" name="Genome Announc.">
        <title>Complete Genome Sequence of Sulfolobus solfataricus Strain 98/2 and Evolved Derivatives.</title>
        <authorList>
            <person name="McCarthy S."/>
            <person name="Gradnigo J."/>
            <person name="Johnson T."/>
            <person name="Payne S."/>
            <person name="Lipzen A."/>
            <person name="Martin J."/>
            <person name="Schackwitz W."/>
            <person name="Moriyama E."/>
            <person name="Blum P."/>
        </authorList>
    </citation>
    <scope>NUCLEOTIDE SEQUENCE [LARGE SCALE GENOMIC DNA]</scope>
    <source>
        <strain evidence="15">98/2 SULC</strain>
        <strain evidence="3">SARC-B</strain>
        <strain evidence="4">SARC-C</strain>
        <strain evidence="5 17">SULA</strain>
        <strain evidence="16">SULB</strain>
    </source>
</reference>
<evidence type="ECO:0000313" key="4">
    <source>
        <dbReference type="EMBL" id="AKA75456.1"/>
    </source>
</evidence>
<dbReference type="Proteomes" id="UP000269431">
    <property type="component" value="Chromosome"/>
</dbReference>
<dbReference type="KEGG" id="ssol:SULB_0332"/>
<evidence type="ECO:0000313" key="23">
    <source>
        <dbReference type="Proteomes" id="UP000275843"/>
    </source>
</evidence>
<dbReference type="Proteomes" id="UP000033106">
    <property type="component" value="Chromosome"/>
</dbReference>
<feature type="transmembrane region" description="Helical" evidence="1">
    <location>
        <begin position="123"/>
        <end position="144"/>
    </location>
</feature>
<proteinExistence type="predicted"/>
<evidence type="ECO:0000313" key="14">
    <source>
        <dbReference type="EMBL" id="SAI86208.1"/>
    </source>
</evidence>
<reference evidence="13 26" key="6">
    <citation type="journal article" date="2020" name="Nat. Commun.">
        <title>The structures of two archaeal type IV pili illuminate evolutionary relationships.</title>
        <authorList>
            <person name="Wang F."/>
            <person name="Baquero D.P."/>
            <person name="Su Z."/>
            <person name="Beltran L.C."/>
            <person name="Prangishvili D."/>
            <person name="Krupovic M."/>
            <person name="Egelman E.H."/>
        </authorList>
    </citation>
    <scope>NUCLEOTIDE SEQUENCE [LARGE SCALE GENOMIC DNA]</scope>
    <source>
        <strain evidence="13 26">POZ149</strain>
    </source>
</reference>
<dbReference type="GeneID" id="1453988"/>
<dbReference type="PATRIC" id="fig|2287.6.peg.340"/>
<evidence type="ECO:0000313" key="25">
    <source>
        <dbReference type="Proteomes" id="UP000282269"/>
    </source>
</evidence>
<accession>A0A0E3GUF0</accession>
<evidence type="ECO:0000313" key="6">
    <source>
        <dbReference type="EMBL" id="AZF67268.1"/>
    </source>
</evidence>
<dbReference type="EMBL" id="CP011057">
    <property type="protein sequence ID" value="AKA78149.1"/>
    <property type="molecule type" value="Genomic_DNA"/>
</dbReference>
<dbReference type="Gene3D" id="3.60.21.10">
    <property type="match status" value="1"/>
</dbReference>
<dbReference type="EMBL" id="CP033236">
    <property type="protein sequence ID" value="AZF69888.1"/>
    <property type="molecule type" value="Genomic_DNA"/>
</dbReference>
<dbReference type="AlphaFoldDB" id="A0A0E3GUF0"/>
<feature type="domain" description="Calcineurin-like phosphoesterase" evidence="2">
    <location>
        <begin position="11"/>
        <end position="112"/>
    </location>
</feature>
<name>A0A0E3GUF0_SACSO</name>
<reference evidence="18" key="3">
    <citation type="submission" date="2016-04" db="EMBL/GenBank/DDBJ databases">
        <authorList>
            <person name="Shah S.A."/>
            <person name="Garrett R.A."/>
        </authorList>
    </citation>
    <scope>NUCLEOTIDE SEQUENCE [LARGE SCALE GENOMIC DNA]</scope>
    <source>
        <strain evidence="18">ATCC 35091 / DSM 1616 / JCM 8930 / NBRC 15331 / P1</strain>
    </source>
</reference>
<evidence type="ECO:0000313" key="15">
    <source>
        <dbReference type="Proteomes" id="UP000033057"/>
    </source>
</evidence>
<dbReference type="RefSeq" id="WP_009990977.1">
    <property type="nucleotide sequence ID" value="NZ_CP011055.2"/>
</dbReference>
<organism evidence="4 15">
    <name type="scientific">Saccharolobus solfataricus</name>
    <name type="common">Sulfolobus solfataricus</name>
    <dbReference type="NCBI Taxonomy" id="2287"/>
    <lineage>
        <taxon>Archaea</taxon>
        <taxon>Thermoproteota</taxon>
        <taxon>Thermoprotei</taxon>
        <taxon>Sulfolobales</taxon>
        <taxon>Sulfolobaceae</taxon>
        <taxon>Saccharolobus</taxon>
    </lineage>
</organism>
<reference evidence="4" key="5">
    <citation type="submission" date="2018-10" db="EMBL/GenBank/DDBJ databases">
        <authorList>
            <person name="McCarthy S."/>
            <person name="Gradnigo J."/>
            <person name="Johnson T."/>
            <person name="Payne S."/>
            <person name="Lipzen A."/>
            <person name="Schackwitz W."/>
            <person name="Martin J."/>
            <person name="Moriyama E."/>
            <person name="Blum P."/>
        </authorList>
    </citation>
    <scope>NUCLEOTIDE SEQUENCE</scope>
    <source>
        <strain evidence="3">SARC-B</strain>
        <strain evidence="4">SARC-C</strain>
        <strain evidence="5">SULA</strain>
    </source>
</reference>
<dbReference type="Proteomes" id="UP000076770">
    <property type="component" value="Chromosome i"/>
</dbReference>
<dbReference type="Proteomes" id="UP000267993">
    <property type="component" value="Chromosome"/>
</dbReference>
<evidence type="ECO:0000313" key="22">
    <source>
        <dbReference type="Proteomes" id="UP000273443"/>
    </source>
</evidence>